<dbReference type="PANTHER" id="PTHR45084">
    <property type="entry name" value="ERAD-ASSOCIATED E3 UBIQUITIN-PROTEIN LIGASE COMPONENT HRD3A-RELATED"/>
    <property type="match status" value="1"/>
</dbReference>
<dbReference type="InterPro" id="IPR011990">
    <property type="entry name" value="TPR-like_helical_dom_sf"/>
</dbReference>
<organism evidence="1 2">
    <name type="scientific">Dibothriocephalus latus</name>
    <name type="common">Fish tapeworm</name>
    <name type="synonym">Diphyllobothrium latum</name>
    <dbReference type="NCBI Taxonomy" id="60516"/>
    <lineage>
        <taxon>Eukaryota</taxon>
        <taxon>Metazoa</taxon>
        <taxon>Spiralia</taxon>
        <taxon>Lophotrochozoa</taxon>
        <taxon>Platyhelminthes</taxon>
        <taxon>Cestoda</taxon>
        <taxon>Eucestoda</taxon>
        <taxon>Diphyllobothriidea</taxon>
        <taxon>Diphyllobothriidae</taxon>
        <taxon>Dibothriocephalus</taxon>
    </lineage>
</organism>
<dbReference type="PANTHER" id="PTHR45084:SF1">
    <property type="entry name" value="ERAD-ASSOCIATED E3 UBIQUITIN-PROTEIN LIGASE COMPONENT HRD3A-RELATED"/>
    <property type="match status" value="1"/>
</dbReference>
<dbReference type="SMART" id="SM00671">
    <property type="entry name" value="SEL1"/>
    <property type="match status" value="2"/>
</dbReference>
<dbReference type="Proteomes" id="UP000281553">
    <property type="component" value="Unassembled WGS sequence"/>
</dbReference>
<evidence type="ECO:0000313" key="1">
    <source>
        <dbReference type="EMBL" id="VDN15158.1"/>
    </source>
</evidence>
<dbReference type="OrthoDB" id="6277574at2759"/>
<evidence type="ECO:0000313" key="2">
    <source>
        <dbReference type="Proteomes" id="UP000281553"/>
    </source>
</evidence>
<dbReference type="GO" id="GO:0036503">
    <property type="term" value="P:ERAD pathway"/>
    <property type="evidence" value="ECO:0007669"/>
    <property type="project" value="InterPro"/>
</dbReference>
<keyword evidence="2" id="KW-1185">Reference proteome</keyword>
<sequence>MLTVCFPFALFIPPELFKNVAERGRWSQLLTSAYLEYWSGNYNVAFLQYLALAELGYEVAQSNAALMLEDGDVSIVPESERYSRALVYWKRRNWPPLYHFFLYVTGSTLARVKLGDYYYYGLGTEVNYDQAIQEYHIASDVQRNAQAMFNLGYMHEQGLGFKRDIHLAKRFYDMAAAASTDAQLPVTLALAKLSIYFAL</sequence>
<dbReference type="AlphaFoldDB" id="A0A3P7LYM3"/>
<reference evidence="1 2" key="1">
    <citation type="submission" date="2018-11" db="EMBL/GenBank/DDBJ databases">
        <authorList>
            <consortium name="Pathogen Informatics"/>
        </authorList>
    </citation>
    <scope>NUCLEOTIDE SEQUENCE [LARGE SCALE GENOMIC DNA]</scope>
</reference>
<proteinExistence type="predicted"/>
<dbReference type="Pfam" id="PF08238">
    <property type="entry name" value="Sel1"/>
    <property type="match status" value="3"/>
</dbReference>
<name>A0A3P7LYM3_DIBLA</name>
<dbReference type="InterPro" id="IPR006597">
    <property type="entry name" value="Sel1-like"/>
</dbReference>
<gene>
    <name evidence="1" type="ORF">DILT_LOCUS10989</name>
</gene>
<dbReference type="EMBL" id="UYRU01061609">
    <property type="protein sequence ID" value="VDN15158.1"/>
    <property type="molecule type" value="Genomic_DNA"/>
</dbReference>
<dbReference type="InterPro" id="IPR044623">
    <property type="entry name" value="HRD3"/>
</dbReference>
<accession>A0A3P7LYM3</accession>
<dbReference type="SUPFAM" id="SSF81901">
    <property type="entry name" value="HCP-like"/>
    <property type="match status" value="1"/>
</dbReference>
<dbReference type="Gene3D" id="1.25.40.10">
    <property type="entry name" value="Tetratricopeptide repeat domain"/>
    <property type="match status" value="1"/>
</dbReference>
<protein>
    <submittedName>
        <fullName evidence="1">Uncharacterized protein</fullName>
    </submittedName>
</protein>
<feature type="non-terminal residue" evidence="1">
    <location>
        <position position="199"/>
    </location>
</feature>